<dbReference type="AlphaFoldDB" id="A0A835PUC5"/>
<proteinExistence type="predicted"/>
<dbReference type="OrthoDB" id="8048523at2759"/>
<dbReference type="Proteomes" id="UP000636800">
    <property type="component" value="Chromosome 11"/>
</dbReference>
<organism evidence="2 3">
    <name type="scientific">Vanilla planifolia</name>
    <name type="common">Vanilla</name>
    <dbReference type="NCBI Taxonomy" id="51239"/>
    <lineage>
        <taxon>Eukaryota</taxon>
        <taxon>Viridiplantae</taxon>
        <taxon>Streptophyta</taxon>
        <taxon>Embryophyta</taxon>
        <taxon>Tracheophyta</taxon>
        <taxon>Spermatophyta</taxon>
        <taxon>Magnoliopsida</taxon>
        <taxon>Liliopsida</taxon>
        <taxon>Asparagales</taxon>
        <taxon>Orchidaceae</taxon>
        <taxon>Vanilloideae</taxon>
        <taxon>Vanilleae</taxon>
        <taxon>Vanilla</taxon>
    </lineage>
</organism>
<reference evidence="2 3" key="1">
    <citation type="journal article" date="2020" name="Nat. Food">
        <title>A phased Vanilla planifolia genome enables genetic improvement of flavour and production.</title>
        <authorList>
            <person name="Hasing T."/>
            <person name="Tang H."/>
            <person name="Brym M."/>
            <person name="Khazi F."/>
            <person name="Huang T."/>
            <person name="Chambers A.H."/>
        </authorList>
    </citation>
    <scope>NUCLEOTIDE SEQUENCE [LARGE SCALE GENOMIC DNA]</scope>
    <source>
        <tissue evidence="2">Leaf</tissue>
    </source>
</reference>
<protein>
    <submittedName>
        <fullName evidence="2">Uncharacterized protein</fullName>
    </submittedName>
</protein>
<evidence type="ECO:0000313" key="3">
    <source>
        <dbReference type="Proteomes" id="UP000636800"/>
    </source>
</evidence>
<evidence type="ECO:0000313" key="2">
    <source>
        <dbReference type="EMBL" id="KAG0460551.1"/>
    </source>
</evidence>
<evidence type="ECO:0000256" key="1">
    <source>
        <dbReference type="SAM" id="MobiDB-lite"/>
    </source>
</evidence>
<keyword evidence="3" id="KW-1185">Reference proteome</keyword>
<gene>
    <name evidence="2" type="ORF">HPP92_020848</name>
</gene>
<dbReference type="EMBL" id="JADCNL010000011">
    <property type="protein sequence ID" value="KAG0460551.1"/>
    <property type="molecule type" value="Genomic_DNA"/>
</dbReference>
<name>A0A835PUC5_VANPL</name>
<feature type="region of interest" description="Disordered" evidence="1">
    <location>
        <begin position="80"/>
        <end position="102"/>
    </location>
</feature>
<sequence>MKWVMGFEDGIRSLTGSGGGRRGDGGGGGSDLLALLLVVADAAGLGLEVADLAEVEADSTRGEGVGLRAAAMLLEGGAEAADEGVEGTPGLAEGAGTGGRRAGEAEERAAGDVNLRLPELIQIAEELQHVRAAAPLEGERRPVVPQILPEGVPIPALLRLVPTRGCGGGGGGRGRRR</sequence>
<accession>A0A835PUC5</accession>
<comment type="caution">
    <text evidence="2">The sequence shown here is derived from an EMBL/GenBank/DDBJ whole genome shotgun (WGS) entry which is preliminary data.</text>
</comment>